<dbReference type="InterPro" id="IPR006047">
    <property type="entry name" value="GH13_cat_dom"/>
</dbReference>
<organism evidence="2 3">
    <name type="scientific">Vibrio albus</name>
    <dbReference type="NCBI Taxonomy" id="2200953"/>
    <lineage>
        <taxon>Bacteria</taxon>
        <taxon>Pseudomonadati</taxon>
        <taxon>Pseudomonadota</taxon>
        <taxon>Gammaproteobacteria</taxon>
        <taxon>Vibrionales</taxon>
        <taxon>Vibrionaceae</taxon>
        <taxon>Vibrio</taxon>
    </lineage>
</organism>
<dbReference type="PANTHER" id="PTHR10357:SF213">
    <property type="entry name" value="ALPHA AMYLASE CATALYTIC REGION"/>
    <property type="match status" value="1"/>
</dbReference>
<evidence type="ECO:0000313" key="3">
    <source>
        <dbReference type="Proteomes" id="UP000245362"/>
    </source>
</evidence>
<dbReference type="PANTHER" id="PTHR10357">
    <property type="entry name" value="ALPHA-AMYLASE FAMILY MEMBER"/>
    <property type="match status" value="1"/>
</dbReference>
<dbReference type="CDD" id="cd11324">
    <property type="entry name" value="AmyAc_Amylosucrase"/>
    <property type="match status" value="1"/>
</dbReference>
<dbReference type="EMBL" id="QFWT01000005">
    <property type="protein sequence ID" value="PWI33352.1"/>
    <property type="molecule type" value="Genomic_DNA"/>
</dbReference>
<dbReference type="Gene3D" id="3.20.20.80">
    <property type="entry name" value="Glycosidases"/>
    <property type="match status" value="1"/>
</dbReference>
<dbReference type="Gene3D" id="2.60.40.1180">
    <property type="entry name" value="Golgi alpha-mannosidase II"/>
    <property type="match status" value="1"/>
</dbReference>
<dbReference type="SUPFAM" id="SSF51445">
    <property type="entry name" value="(Trans)glycosidases"/>
    <property type="match status" value="1"/>
</dbReference>
<evidence type="ECO:0000313" key="2">
    <source>
        <dbReference type="EMBL" id="PWI33352.1"/>
    </source>
</evidence>
<gene>
    <name evidence="2" type="ORF">DI392_10885</name>
</gene>
<evidence type="ECO:0000259" key="1">
    <source>
        <dbReference type="SMART" id="SM00642"/>
    </source>
</evidence>
<dbReference type="InterPro" id="IPR044077">
    <property type="entry name" value="Amylosucrase"/>
</dbReference>
<dbReference type="OrthoDB" id="9805159at2"/>
<proteinExistence type="predicted"/>
<feature type="domain" description="Glycosyl hydrolase family 13 catalytic" evidence="1">
    <location>
        <begin position="101"/>
        <end position="553"/>
    </location>
</feature>
<dbReference type="Gene3D" id="3.90.400.10">
    <property type="entry name" value="Oligo-1,6-glucosidase, Domain 2"/>
    <property type="match status" value="1"/>
</dbReference>
<dbReference type="AlphaFoldDB" id="A0A2U3B993"/>
<dbReference type="GO" id="GO:0047669">
    <property type="term" value="F:amylosucrase activity"/>
    <property type="evidence" value="ECO:0007669"/>
    <property type="project" value="InterPro"/>
</dbReference>
<sequence>MESEQMGRDALELVLESVELPKLTKKDEKEFRKRLDQHFPDLIAKLHHLYGERYDFFYYVQKLVVGLAASFVARKRKLKNRDEQRLKEPTWYRSEKMLGMALYVDLFAGDLKNLKTKIPYLQELGVNYVHLMPLYKSPEGNSDGGYAVSDYRSVDPKLGTEKDLIAVADAFNDAGISLVLDFVFNHTSDEHEWAKKAREGDPKYADFYYFFEDEKEVEEYNQTCREIFPTVRRGSFTYQDDMQKWVWTTFNSFQWDLNFSNPAVFNAITDEMLFLANIGCEGLRLDALAFIWKEKWTQCESLPKAHTLIQCFNLCLQIVAPAVQFKSEAIVHPDEVAQYIDKKECQLSYNPLMMALMWESLATRETRLLTASLKKSFEISPECSWVNYIRCHDDIGWTFDDAIAEQQGINGFDHRKFLNQFYTGRFEGSFAEGVPFQENPTTGDCRVCGSLASLAGLEKALESGDATELEYALKRVRLMNSISLSIGGIPLIYQGDELGMLNDHSYLQDEHKRDDSRWVNRPYITDEAVKLATDGVSPQARIHDELKQMIRIRQNSPVFGIANTEILETYQPHLFAYIRAHDNGDKMLAICNFSEQGQRVPLSICDALGTREVEDILQGKIADYGDEIVLDAYDVLWLKAVS</sequence>
<protein>
    <submittedName>
        <fullName evidence="2">Amylosucrase</fullName>
    </submittedName>
</protein>
<dbReference type="SUPFAM" id="SSF51011">
    <property type="entry name" value="Glycosyl hydrolase domain"/>
    <property type="match status" value="1"/>
</dbReference>
<dbReference type="Proteomes" id="UP000245362">
    <property type="component" value="Unassembled WGS sequence"/>
</dbReference>
<dbReference type="InterPro" id="IPR045857">
    <property type="entry name" value="O16G_dom_2"/>
</dbReference>
<dbReference type="SMART" id="SM00642">
    <property type="entry name" value="Aamy"/>
    <property type="match status" value="1"/>
</dbReference>
<dbReference type="Pfam" id="PF00128">
    <property type="entry name" value="Alpha-amylase"/>
    <property type="match status" value="1"/>
</dbReference>
<dbReference type="InterPro" id="IPR017853">
    <property type="entry name" value="GH"/>
</dbReference>
<dbReference type="Gene3D" id="1.10.1740.10">
    <property type="match status" value="1"/>
</dbReference>
<name>A0A2U3B993_9VIBR</name>
<dbReference type="InterPro" id="IPR013780">
    <property type="entry name" value="Glyco_hydro_b"/>
</dbReference>
<reference evidence="2 3" key="1">
    <citation type="submission" date="2018-05" db="EMBL/GenBank/DDBJ databases">
        <title>Vibrio limimaris sp. nov., isolated from marine sediment.</title>
        <authorList>
            <person name="Li C.-M."/>
        </authorList>
    </citation>
    <scope>NUCLEOTIDE SEQUENCE [LARGE SCALE GENOMIC DNA]</scope>
    <source>
        <strain evidence="2 3">E4404</strain>
    </source>
</reference>
<accession>A0A2U3B993</accession>
<dbReference type="RefSeq" id="WP_109319936.1">
    <property type="nucleotide sequence ID" value="NZ_QFWT01000005.1"/>
</dbReference>
<comment type="caution">
    <text evidence="2">The sequence shown here is derived from an EMBL/GenBank/DDBJ whole genome shotgun (WGS) entry which is preliminary data.</text>
</comment>
<keyword evidence="3" id="KW-1185">Reference proteome</keyword>
<dbReference type="GO" id="GO:0005975">
    <property type="term" value="P:carbohydrate metabolic process"/>
    <property type="evidence" value="ECO:0007669"/>
    <property type="project" value="InterPro"/>
</dbReference>